<name>A0ACC0D888_9PEZI</name>
<sequence length="405" mass="45105">MASPNYNPHPLPAPPQQGQYYTESPQPPVPPHRQYQQQPQPQPQQPRQQSRQQPAPSSQPSEPLRPGRKSRAFSFRSDKSHKSANSHSHKVDLHETHVEKDARRLHGKTDPTLALTESEPAMDAQSKRAVLTAPLRTLQHKDAYGNPITDPDRSNPTRSRMERPLDTIRAFEAAIDGGYNRQSMLRSDSDSVANWSRRGSYYGNNSGPRFPQESYYGGRSNSAFRPESTMFDPRQSALMTGPREGYSDGFDGSPINNFEGRRNRNSRMPPEPYVNGRGAGDRTVYPVPNNHRSYETVASGSGSGSMNEPAGYQTDPTSSDNSSIDRRSPPKRQEPVNDYGISFGQSTQPPSLGINNASAGAPAVPQKENVSILRKPSKAVEVNVYSEERPKVEKRKSWFKRLSKA</sequence>
<comment type="caution">
    <text evidence="1">The sequence shown here is derived from an EMBL/GenBank/DDBJ whole genome shotgun (WGS) entry which is preliminary data.</text>
</comment>
<proteinExistence type="predicted"/>
<gene>
    <name evidence="1" type="ORF">F4821DRAFT_257658</name>
</gene>
<evidence type="ECO:0000313" key="2">
    <source>
        <dbReference type="Proteomes" id="UP001497680"/>
    </source>
</evidence>
<organism evidence="1 2">
    <name type="scientific">Hypoxylon rubiginosum</name>
    <dbReference type="NCBI Taxonomy" id="110542"/>
    <lineage>
        <taxon>Eukaryota</taxon>
        <taxon>Fungi</taxon>
        <taxon>Dikarya</taxon>
        <taxon>Ascomycota</taxon>
        <taxon>Pezizomycotina</taxon>
        <taxon>Sordariomycetes</taxon>
        <taxon>Xylariomycetidae</taxon>
        <taxon>Xylariales</taxon>
        <taxon>Hypoxylaceae</taxon>
        <taxon>Hypoxylon</taxon>
    </lineage>
</organism>
<protein>
    <submittedName>
        <fullName evidence="1">Uncharacterized protein</fullName>
    </submittedName>
</protein>
<evidence type="ECO:0000313" key="1">
    <source>
        <dbReference type="EMBL" id="KAI6088814.1"/>
    </source>
</evidence>
<keyword evidence="2" id="KW-1185">Reference proteome</keyword>
<reference evidence="1 2" key="1">
    <citation type="journal article" date="2022" name="New Phytol.">
        <title>Ecological generalism drives hyperdiversity of secondary metabolite gene clusters in xylarialean endophytes.</title>
        <authorList>
            <person name="Franco M.E.E."/>
            <person name="Wisecaver J.H."/>
            <person name="Arnold A.E."/>
            <person name="Ju Y.M."/>
            <person name="Slot J.C."/>
            <person name="Ahrendt S."/>
            <person name="Moore L.P."/>
            <person name="Eastman K.E."/>
            <person name="Scott K."/>
            <person name="Konkel Z."/>
            <person name="Mondo S.J."/>
            <person name="Kuo A."/>
            <person name="Hayes R.D."/>
            <person name="Haridas S."/>
            <person name="Andreopoulos B."/>
            <person name="Riley R."/>
            <person name="LaButti K."/>
            <person name="Pangilinan J."/>
            <person name="Lipzen A."/>
            <person name="Amirebrahimi M."/>
            <person name="Yan J."/>
            <person name="Adam C."/>
            <person name="Keymanesh K."/>
            <person name="Ng V."/>
            <person name="Louie K."/>
            <person name="Northen T."/>
            <person name="Drula E."/>
            <person name="Henrissat B."/>
            <person name="Hsieh H.M."/>
            <person name="Youens-Clark K."/>
            <person name="Lutzoni F."/>
            <person name="Miadlikowska J."/>
            <person name="Eastwood D.C."/>
            <person name="Hamelin R.C."/>
            <person name="Grigoriev I.V."/>
            <person name="U'Ren J.M."/>
        </authorList>
    </citation>
    <scope>NUCLEOTIDE SEQUENCE [LARGE SCALE GENOMIC DNA]</scope>
    <source>
        <strain evidence="1 2">ER1909</strain>
    </source>
</reference>
<accession>A0ACC0D888</accession>
<dbReference type="Proteomes" id="UP001497680">
    <property type="component" value="Unassembled WGS sequence"/>
</dbReference>
<dbReference type="EMBL" id="MU394299">
    <property type="protein sequence ID" value="KAI6088814.1"/>
    <property type="molecule type" value="Genomic_DNA"/>
</dbReference>